<dbReference type="InterPro" id="IPR029415">
    <property type="entry name" value="Lines_C"/>
</dbReference>
<dbReference type="PANTHER" id="PTHR16057:SF1">
    <property type="entry name" value="PROTEIN LINES HOMOLOG 1"/>
    <property type="match status" value="1"/>
</dbReference>
<dbReference type="PANTHER" id="PTHR16057">
    <property type="entry name" value="WINS1, 2 PROTEIN"/>
    <property type="match status" value="1"/>
</dbReference>
<comment type="caution">
    <text evidence="2">The sequence shown here is derived from an EMBL/GenBank/DDBJ whole genome shotgun (WGS) entry which is preliminary data.</text>
</comment>
<evidence type="ECO:0000259" key="1">
    <source>
        <dbReference type="Pfam" id="PF14695"/>
    </source>
</evidence>
<gene>
    <name evidence="2" type="ORF">JG688_00005261</name>
</gene>
<organism evidence="2 3">
    <name type="scientific">Phytophthora aleatoria</name>
    <dbReference type="NCBI Taxonomy" id="2496075"/>
    <lineage>
        <taxon>Eukaryota</taxon>
        <taxon>Sar</taxon>
        <taxon>Stramenopiles</taxon>
        <taxon>Oomycota</taxon>
        <taxon>Peronosporomycetes</taxon>
        <taxon>Peronosporales</taxon>
        <taxon>Peronosporaceae</taxon>
        <taxon>Phytophthora</taxon>
    </lineage>
</organism>
<dbReference type="Proteomes" id="UP000709295">
    <property type="component" value="Unassembled WGS sequence"/>
</dbReference>
<feature type="domain" description="Protein Lines C-terminal" evidence="1">
    <location>
        <begin position="79"/>
        <end position="115"/>
    </location>
</feature>
<reference evidence="2" key="1">
    <citation type="submission" date="2021-01" db="EMBL/GenBank/DDBJ databases">
        <title>Phytophthora aleatoria, a newly-described species from Pinus radiata is distinct from Phytophthora cactorum isolates based on comparative genomics.</title>
        <authorList>
            <person name="Mcdougal R."/>
            <person name="Panda P."/>
            <person name="Williams N."/>
            <person name="Studholme D.J."/>
        </authorList>
    </citation>
    <scope>NUCLEOTIDE SEQUENCE</scope>
    <source>
        <strain evidence="2">NZFS 4037</strain>
    </source>
</reference>
<dbReference type="Pfam" id="PF14695">
    <property type="entry name" value="LINES_C"/>
    <property type="match status" value="1"/>
</dbReference>
<dbReference type="InterPro" id="IPR024875">
    <property type="entry name" value="Protein_Lines"/>
</dbReference>
<evidence type="ECO:0000313" key="2">
    <source>
        <dbReference type="EMBL" id="KAG6969554.1"/>
    </source>
</evidence>
<dbReference type="EMBL" id="JAENGY010000205">
    <property type="protein sequence ID" value="KAG6969554.1"/>
    <property type="molecule type" value="Genomic_DNA"/>
</dbReference>
<proteinExistence type="predicted"/>
<keyword evidence="3" id="KW-1185">Reference proteome</keyword>
<name>A0A8J5J8K7_9STRA</name>
<protein>
    <recommendedName>
        <fullName evidence="1">Protein Lines C-terminal domain-containing protein</fullName>
    </recommendedName>
</protein>
<dbReference type="AlphaFoldDB" id="A0A8J5J8K7"/>
<accession>A0A8J5J8K7</accession>
<evidence type="ECO:0000313" key="3">
    <source>
        <dbReference type="Proteomes" id="UP000709295"/>
    </source>
</evidence>
<sequence length="128" mass="14829">MTIEYHPDLLFADLVDTLGRDHLVLLDLLISNESEFSPTILLLSETQMLDYFMRYLRRLSTRWGISKRKLQADERLEGVMSVLIRTRLEIDRLVAAELFPYGAGPLTRRLLAIEQLYEDSGDDDAEQL</sequence>